<dbReference type="InterPro" id="IPR036691">
    <property type="entry name" value="Endo/exonu/phosph_ase_sf"/>
</dbReference>
<dbReference type="GO" id="GO:0009166">
    <property type="term" value="P:nucleotide catabolic process"/>
    <property type="evidence" value="ECO:0007669"/>
    <property type="project" value="InterPro"/>
</dbReference>
<dbReference type="SUPFAM" id="SSF56300">
    <property type="entry name" value="Metallo-dependent phosphatases"/>
    <property type="match status" value="1"/>
</dbReference>
<organism evidence="7 8">
    <name type="scientific">Orlajensenia flava</name>
    <dbReference type="NCBI Taxonomy" id="2565934"/>
    <lineage>
        <taxon>Bacteria</taxon>
        <taxon>Bacillati</taxon>
        <taxon>Actinomycetota</taxon>
        <taxon>Actinomycetes</taxon>
        <taxon>Micrococcales</taxon>
        <taxon>Microbacteriaceae</taxon>
        <taxon>Orlajensenia</taxon>
    </lineage>
</organism>
<name>A0A4S4FUG3_9MICO</name>
<dbReference type="Pfam" id="PF00149">
    <property type="entry name" value="Metallophos"/>
    <property type="match status" value="1"/>
</dbReference>
<dbReference type="EMBL" id="SSSN01000005">
    <property type="protein sequence ID" value="THG34490.1"/>
    <property type="molecule type" value="Genomic_DNA"/>
</dbReference>
<dbReference type="InterPro" id="IPR047971">
    <property type="entry name" value="ExeM-like"/>
</dbReference>
<keyword evidence="1" id="KW-0732">Signal</keyword>
<feature type="compositionally biased region" description="Low complexity" evidence="2">
    <location>
        <begin position="22"/>
        <end position="35"/>
    </location>
</feature>
<dbReference type="Pfam" id="PF03372">
    <property type="entry name" value="Exo_endo_phos"/>
    <property type="match status" value="1"/>
</dbReference>
<feature type="domain" description="Endonuclease/exonuclease/phosphatase" evidence="5">
    <location>
        <begin position="388"/>
        <end position="678"/>
    </location>
</feature>
<keyword evidence="7" id="KW-0255">Endonuclease</keyword>
<dbReference type="InterPro" id="IPR004843">
    <property type="entry name" value="Calcineurin-like_PHP"/>
</dbReference>
<dbReference type="GO" id="GO:0005975">
    <property type="term" value="P:carbohydrate metabolic process"/>
    <property type="evidence" value="ECO:0007669"/>
    <property type="project" value="UniProtKB-ARBA"/>
</dbReference>
<sequence length="1412" mass="146037">MTNRFRLLAVSGATHRLPPDPSSGATPSGSGAEASLFAASGSSSAGRACILHVRHERRHREESNSMSQRSGIQAPSESVFRGARRAAVAVAAAGALALGAFTATPAFAATLTIAEVQGTGSASPYAGAPDAVTVDGIVTADERTGGYNGVYIQTAGSGGETDATPGASDGIFVFLGSQKPSLAIGDAVSVTGKVSEYFGLTQISASTAGALTVTQPGAGLPAVTPLPDSVRGADREAYEGMLVAPTGTYRLSSSHQLYNFGTLWLSAGADQLVTATEQATPGADAQAIAAANRADRVLLDDGWNSQVTSAAHLGDQPYFTTDTVVRNGDVVDFPVKPYVLSYGFDDWRLQPQIPITDASSADYKPTFEQTNPRPAAPPEVGGDIRLASFNVYNYFTTLTSENSNARGAATAEQFAKQQAKIVAAINGLDADVVSLEEIENSVKLGEPEDEALGELVDALNAAAGSDVWAFVPTPDALNDASITDYITTALIYKPASVTRVGDSKTVPIDETVWGNAREPIAQTFSFQGKTITVAANHLKSKTPPSGATGEPADGQGYFNADRVKQAQATLAWTEQLRAEAHSDDVFLIGDFNAYAKEDPIQVFVQAGWTDLVPTKAAGQYTYSFNGELGSLDHVLASPSVAPTVTGVGVWNINSPEWSDRGYAFGATDGTSPYRSSDHDPIVVGVSNAVAPVDIDLVTVNDFHGRIENESGSAAAGIAALSTAVKQVRASNPNTVFAAAGDMIGASTFTSFIQQDKPTIDALNAAGLDVSSVGNHEFDKGWADLRDRVIPAASWDYLGANVFLKNGQRALPAYSTETFNGVTVGFIGAVTNELPSLVSPAGIADLDIRDVTASVNEVAAELKDGDPSNGEADVLVLLVHEGAATTDISSATDPNSPFGKIVNGVVPSVNAIVSGHTHLAYNHVINGRPVISSGQYGEKFSVMDIQVNPQTKQLLSAANQTFDLKTKVVNGSTTTYTPNYADDPAVAPIVADAVAKANVLGAVKLGDITADFNRAKQSNGSENRGGESTLGNFVADVQLWSAQRDAADIQVALMNPGGLRADLTFASTGPNDPDGNLTYKEAAVVQPFANTLVTETLTGAQLKQVLEQQWQPATAARPFLKLGVSKGLTYTEDPTAPAGSHITHLMLGGVPVTDGQSIRVVVNSFLASGGDNFTTLAQGANKADSGKVDLSSMVDYMAANSPASPDYAQRAVGLKLTAPASGTAYAAVESVTADLSSLAFSAGEPAATEVQLSIGGTVVGTAPIDPTIVDTTDEVGRASVTFTVPAGVSGAQQLTIAVPSTGTSISVPIAITQPVPAVASTTVGYASTVLASHNTSVKYTVIVVARGTEPTGEVSIFDGSKKIASVTLNAGDKGRATVTLPKLKAGVHLIRSSYAGSDTVKPSTSLPFPVILW</sequence>
<dbReference type="SUPFAM" id="SSF55816">
    <property type="entry name" value="5'-nucleotidase (syn. UDP-sugar hydrolase), C-terminal domain"/>
    <property type="match status" value="1"/>
</dbReference>
<keyword evidence="7" id="KW-0378">Hydrolase</keyword>
<evidence type="ECO:0000313" key="8">
    <source>
        <dbReference type="Proteomes" id="UP000307380"/>
    </source>
</evidence>
<evidence type="ECO:0000256" key="2">
    <source>
        <dbReference type="SAM" id="MobiDB-lite"/>
    </source>
</evidence>
<dbReference type="InterPro" id="IPR008334">
    <property type="entry name" value="5'-Nucleotdase_C"/>
</dbReference>
<dbReference type="PANTHER" id="PTHR42834">
    <property type="entry name" value="ENDONUCLEASE/EXONUCLEASE/PHOSPHATASE FAMILY PROTEIN (AFU_ORTHOLOGUE AFUA_3G09210)"/>
    <property type="match status" value="1"/>
</dbReference>
<proteinExistence type="predicted"/>
<keyword evidence="7" id="KW-0540">Nuclease</keyword>
<dbReference type="CDD" id="cd10283">
    <property type="entry name" value="MnuA_DNase1-like"/>
    <property type="match status" value="1"/>
</dbReference>
<dbReference type="PRINTS" id="PR01607">
    <property type="entry name" value="APYRASEFAMLY"/>
</dbReference>
<dbReference type="InterPro" id="IPR036907">
    <property type="entry name" value="5'-Nucleotdase_C_sf"/>
</dbReference>
<dbReference type="InterPro" id="IPR013783">
    <property type="entry name" value="Ig-like_fold"/>
</dbReference>
<dbReference type="CDD" id="cd04486">
    <property type="entry name" value="YhcR_OBF_like"/>
    <property type="match status" value="1"/>
</dbReference>
<feature type="domain" description="5'-Nucleotidase C-terminal" evidence="4">
    <location>
        <begin position="1018"/>
        <end position="1176"/>
    </location>
</feature>
<dbReference type="Gene3D" id="3.90.780.10">
    <property type="entry name" value="5'-Nucleotidase, C-terminal domain"/>
    <property type="match status" value="1"/>
</dbReference>
<evidence type="ECO:0000313" key="7">
    <source>
        <dbReference type="EMBL" id="THG34490.1"/>
    </source>
</evidence>
<comment type="caution">
    <text evidence="7">The sequence shown here is derived from an EMBL/GenBank/DDBJ whole genome shotgun (WGS) entry which is preliminary data.</text>
</comment>
<accession>A0A4S4FUG3</accession>
<dbReference type="GO" id="GO:0004519">
    <property type="term" value="F:endonuclease activity"/>
    <property type="evidence" value="ECO:0007669"/>
    <property type="project" value="UniProtKB-KW"/>
</dbReference>
<feature type="domain" description="Calcineurin-like phosphoesterase" evidence="3">
    <location>
        <begin position="699"/>
        <end position="917"/>
    </location>
</feature>
<dbReference type="PANTHER" id="PTHR42834:SF1">
    <property type="entry name" value="ENDONUCLEASE_EXONUCLEASE_PHOSPHATASE FAMILY PROTEIN (AFU_ORTHOLOGUE AFUA_3G09210)"/>
    <property type="match status" value="1"/>
</dbReference>
<dbReference type="SUPFAM" id="SSF56219">
    <property type="entry name" value="DNase I-like"/>
    <property type="match status" value="1"/>
</dbReference>
<dbReference type="NCBIfam" id="NF033681">
    <property type="entry name" value="ExeM_NucH_DNase"/>
    <property type="match status" value="1"/>
</dbReference>
<evidence type="ECO:0000259" key="6">
    <source>
        <dbReference type="Pfam" id="PF16640"/>
    </source>
</evidence>
<feature type="region of interest" description="Disordered" evidence="2">
    <location>
        <begin position="11"/>
        <end position="35"/>
    </location>
</feature>
<keyword evidence="8" id="KW-1185">Reference proteome</keyword>
<dbReference type="GO" id="GO:0016787">
    <property type="term" value="F:hydrolase activity"/>
    <property type="evidence" value="ECO:0007669"/>
    <property type="project" value="InterPro"/>
</dbReference>
<dbReference type="InterPro" id="IPR029052">
    <property type="entry name" value="Metallo-depent_PP-like"/>
</dbReference>
<dbReference type="InterPro" id="IPR005135">
    <property type="entry name" value="Endo/exonuclease/phosphatase"/>
</dbReference>
<dbReference type="Proteomes" id="UP000307380">
    <property type="component" value="Unassembled WGS sequence"/>
</dbReference>
<reference evidence="7 8" key="1">
    <citation type="submission" date="2019-04" db="EMBL/GenBank/DDBJ databases">
        <authorList>
            <person name="Jiang L."/>
        </authorList>
    </citation>
    <scope>NUCLEOTIDE SEQUENCE [LARGE SCALE GENOMIC DNA]</scope>
    <source>
        <strain evidence="7 8">YIM 131861</strain>
    </source>
</reference>
<dbReference type="OrthoDB" id="1016457at2"/>
<dbReference type="InterPro" id="IPR006179">
    <property type="entry name" value="5_nucleotidase/apyrase"/>
</dbReference>
<evidence type="ECO:0000259" key="4">
    <source>
        <dbReference type="Pfam" id="PF02872"/>
    </source>
</evidence>
<dbReference type="InterPro" id="IPR032109">
    <property type="entry name" value="Big_3_5"/>
</dbReference>
<dbReference type="Gene3D" id="2.60.40.10">
    <property type="entry name" value="Immunoglobulins"/>
    <property type="match status" value="1"/>
</dbReference>
<feature type="domain" description="Bacterial Ig-like" evidence="6">
    <location>
        <begin position="1330"/>
        <end position="1406"/>
    </location>
</feature>
<evidence type="ECO:0000259" key="5">
    <source>
        <dbReference type="Pfam" id="PF03372"/>
    </source>
</evidence>
<dbReference type="Gene3D" id="3.60.21.10">
    <property type="match status" value="1"/>
</dbReference>
<protein>
    <submittedName>
        <fullName evidence="7">ExeM/NucH family extracellular endonuclease</fullName>
    </submittedName>
</protein>
<gene>
    <name evidence="7" type="ORF">E6C70_09535</name>
</gene>
<evidence type="ECO:0000259" key="3">
    <source>
        <dbReference type="Pfam" id="PF00149"/>
    </source>
</evidence>
<dbReference type="Gene3D" id="3.60.10.10">
    <property type="entry name" value="Endonuclease/exonuclease/phosphatase"/>
    <property type="match status" value="1"/>
</dbReference>
<dbReference type="Pfam" id="PF02872">
    <property type="entry name" value="5_nucleotid_C"/>
    <property type="match status" value="1"/>
</dbReference>
<dbReference type="Pfam" id="PF16640">
    <property type="entry name" value="Big_3_5"/>
    <property type="match status" value="1"/>
</dbReference>
<evidence type="ECO:0000256" key="1">
    <source>
        <dbReference type="ARBA" id="ARBA00022729"/>
    </source>
</evidence>